<gene>
    <name evidence="2" type="ORF">E2493_20750</name>
</gene>
<dbReference type="EMBL" id="SPDV01000099">
    <property type="protein sequence ID" value="TFI56329.1"/>
    <property type="molecule type" value="Genomic_DNA"/>
</dbReference>
<feature type="compositionally biased region" description="Low complexity" evidence="1">
    <location>
        <begin position="49"/>
        <end position="66"/>
    </location>
</feature>
<name>A0A4Y8ZNF0_9SPHN</name>
<reference evidence="2 3" key="1">
    <citation type="submission" date="2019-03" db="EMBL/GenBank/DDBJ databases">
        <title>Genome sequence of Sphingomonas sp. 17J27-24.</title>
        <authorList>
            <person name="Kim M."/>
            <person name="Maeng S."/>
            <person name="Sathiyaraj S."/>
        </authorList>
    </citation>
    <scope>NUCLEOTIDE SEQUENCE [LARGE SCALE GENOMIC DNA]</scope>
    <source>
        <strain evidence="2 3">17J27-24</strain>
    </source>
</reference>
<dbReference type="InterPro" id="IPR027056">
    <property type="entry name" value="Gluconate_2DH_su3"/>
</dbReference>
<feature type="region of interest" description="Disordered" evidence="1">
    <location>
        <begin position="49"/>
        <end position="72"/>
    </location>
</feature>
<dbReference type="Pfam" id="PF13618">
    <property type="entry name" value="Gluconate_2-dh3"/>
    <property type="match status" value="1"/>
</dbReference>
<dbReference type="RefSeq" id="WP_135090665.1">
    <property type="nucleotide sequence ID" value="NZ_SPDV01000099.1"/>
</dbReference>
<protein>
    <submittedName>
        <fullName evidence="2">Gluconate 2-dehydrogenase subunit 3 family protein</fullName>
    </submittedName>
</protein>
<dbReference type="AlphaFoldDB" id="A0A4Y8ZNF0"/>
<sequence length="258" mass="27049">MSGEEREEAPIATTAADGKGIRVDRRVTLSWLAGAMAAAAAPLRGAYAAPPAGPAATAQPGTATTPPDAPPAWPNAEVKAINASGYGTDPKMLEPTVPWPRTLGKEELRTVAAICDTILPAEGQWPAPSAIGIQDFVDEWISAPYPDQQADRVLVLSGLAWLEAAQKPRQAGTSFADLDEKKRAALLHAAAAADPKGRAFVDKMKFLTTGAYYTSEPGIGELGYIGNEPLEGDYPGPTKEALAHLDGVLRGMGLRRKG</sequence>
<proteinExistence type="predicted"/>
<evidence type="ECO:0000313" key="2">
    <source>
        <dbReference type="EMBL" id="TFI56329.1"/>
    </source>
</evidence>
<comment type="caution">
    <text evidence="2">The sequence shown here is derived from an EMBL/GenBank/DDBJ whole genome shotgun (WGS) entry which is preliminary data.</text>
</comment>
<dbReference type="OrthoDB" id="129242at2"/>
<evidence type="ECO:0000256" key="1">
    <source>
        <dbReference type="SAM" id="MobiDB-lite"/>
    </source>
</evidence>
<dbReference type="Proteomes" id="UP000298213">
    <property type="component" value="Unassembled WGS sequence"/>
</dbReference>
<organism evidence="2 3">
    <name type="scientific">Sphingomonas parva</name>
    <dbReference type="NCBI Taxonomy" id="2555898"/>
    <lineage>
        <taxon>Bacteria</taxon>
        <taxon>Pseudomonadati</taxon>
        <taxon>Pseudomonadota</taxon>
        <taxon>Alphaproteobacteria</taxon>
        <taxon>Sphingomonadales</taxon>
        <taxon>Sphingomonadaceae</taxon>
        <taxon>Sphingomonas</taxon>
    </lineage>
</organism>
<keyword evidence="3" id="KW-1185">Reference proteome</keyword>
<accession>A0A4Y8ZNF0</accession>
<evidence type="ECO:0000313" key="3">
    <source>
        <dbReference type="Proteomes" id="UP000298213"/>
    </source>
</evidence>